<dbReference type="Pfam" id="PF07876">
    <property type="entry name" value="Dabb"/>
    <property type="match status" value="1"/>
</dbReference>
<dbReference type="RefSeq" id="WP_048929354.1">
    <property type="nucleotide sequence ID" value="NZ_KQ235876.1"/>
</dbReference>
<proteinExistence type="predicted"/>
<dbReference type="SMART" id="SM00886">
    <property type="entry name" value="Dabb"/>
    <property type="match status" value="1"/>
</dbReference>
<dbReference type="Gene3D" id="3.30.70.100">
    <property type="match status" value="1"/>
</dbReference>
<dbReference type="Proteomes" id="UP000037392">
    <property type="component" value="Unassembled WGS sequence"/>
</dbReference>
<dbReference type="SUPFAM" id="SSF54909">
    <property type="entry name" value="Dimeric alpha+beta barrel"/>
    <property type="match status" value="1"/>
</dbReference>
<dbReference type="PROSITE" id="PS51502">
    <property type="entry name" value="S_R_A_B_BARREL"/>
    <property type="match status" value="1"/>
</dbReference>
<sequence>MIRHIFMATAKEGTPDEVINRKMDEMRAMKDSVPAIQAITVARNLGWAGPANVVTMTVDVKDKAGFDALLASPAHCEVADKAVEAFRTDNFVMAQIEL</sequence>
<accession>A0A0J9F4V9</accession>
<organism evidence="2 3">
    <name type="scientific">[Clostridium] citroniae WAL-19142</name>
    <dbReference type="NCBI Taxonomy" id="742734"/>
    <lineage>
        <taxon>Bacteria</taxon>
        <taxon>Bacillati</taxon>
        <taxon>Bacillota</taxon>
        <taxon>Clostridia</taxon>
        <taxon>Lachnospirales</taxon>
        <taxon>Lachnospiraceae</taxon>
        <taxon>Enterocloster</taxon>
    </lineage>
</organism>
<dbReference type="InterPro" id="IPR013097">
    <property type="entry name" value="Dabb"/>
</dbReference>
<evidence type="ECO:0000313" key="3">
    <source>
        <dbReference type="Proteomes" id="UP000037392"/>
    </source>
</evidence>
<feature type="domain" description="Stress-response A/B barrel" evidence="1">
    <location>
        <begin position="2"/>
        <end position="96"/>
    </location>
</feature>
<protein>
    <recommendedName>
        <fullName evidence="1">Stress-response A/B barrel domain-containing protein</fullName>
    </recommendedName>
</protein>
<dbReference type="OrthoDB" id="8183145at2"/>
<dbReference type="InterPro" id="IPR011008">
    <property type="entry name" value="Dimeric_a/b-barrel"/>
</dbReference>
<dbReference type="PATRIC" id="fig|742734.4.peg.1133"/>
<name>A0A0J9F4V9_9FIRM</name>
<evidence type="ECO:0000313" key="2">
    <source>
        <dbReference type="EMBL" id="KMW23275.1"/>
    </source>
</evidence>
<reference evidence="2 3" key="1">
    <citation type="submission" date="2011-04" db="EMBL/GenBank/DDBJ databases">
        <title>The Genome Sequence of Clostridium citroniae WAL-19142.</title>
        <authorList>
            <consortium name="The Broad Institute Genome Sequencing Platform"/>
            <person name="Earl A."/>
            <person name="Ward D."/>
            <person name="Feldgarden M."/>
            <person name="Gevers D."/>
            <person name="Warren Y.A."/>
            <person name="Tyrrell K.L."/>
            <person name="Citron D.M."/>
            <person name="Goldstein E.J."/>
            <person name="Daigneault M."/>
            <person name="Allen-Vercoe E."/>
            <person name="Young S.K."/>
            <person name="Zeng Q."/>
            <person name="Gargeya S."/>
            <person name="Fitzgerald M."/>
            <person name="Haas B."/>
            <person name="Abouelleil A."/>
            <person name="Alvarado L."/>
            <person name="Arachchi H.M."/>
            <person name="Berlin A."/>
            <person name="Brown A."/>
            <person name="Chapman S.B."/>
            <person name="Chen Z."/>
            <person name="Dunbar C."/>
            <person name="Freedman E."/>
            <person name="Gearin G."/>
            <person name="Gellesch M."/>
            <person name="Goldberg J."/>
            <person name="Griggs A."/>
            <person name="Gujja S."/>
            <person name="Heilman E.R."/>
            <person name="Heiman D."/>
            <person name="Howarth C."/>
            <person name="Larson L."/>
            <person name="Lui A."/>
            <person name="MacDonald P.J."/>
            <person name="Mehta T."/>
            <person name="Montmayeur A."/>
            <person name="Murphy C."/>
            <person name="Neiman D."/>
            <person name="Pearson M."/>
            <person name="Priest M."/>
            <person name="Roberts A."/>
            <person name="Saif S."/>
            <person name="Shea T."/>
            <person name="Shenoy N."/>
            <person name="Sisk P."/>
            <person name="Stolte C."/>
            <person name="Sykes S."/>
            <person name="White J."/>
            <person name="Yandava C."/>
            <person name="Wortman J."/>
            <person name="Nusbaum C."/>
            <person name="Birren B."/>
        </authorList>
    </citation>
    <scope>NUCLEOTIDE SEQUENCE [LARGE SCALE GENOMIC DNA]</scope>
    <source>
        <strain evidence="2 3">WAL-19142</strain>
    </source>
</reference>
<dbReference type="GeneID" id="93165425"/>
<dbReference type="EMBL" id="ADLK01000006">
    <property type="protein sequence ID" value="KMW23275.1"/>
    <property type="molecule type" value="Genomic_DNA"/>
</dbReference>
<dbReference type="AlphaFoldDB" id="A0A0J9F4V9"/>
<comment type="caution">
    <text evidence="2">The sequence shown here is derived from an EMBL/GenBank/DDBJ whole genome shotgun (WGS) entry which is preliminary data.</text>
</comment>
<evidence type="ECO:0000259" key="1">
    <source>
        <dbReference type="PROSITE" id="PS51502"/>
    </source>
</evidence>
<gene>
    <name evidence="2" type="ORF">HMPREF9470_01066</name>
</gene>